<gene>
    <name evidence="2" type="ORF">GEV33_001992</name>
</gene>
<reference evidence="2" key="2">
    <citation type="submission" date="2021-08" db="EMBL/GenBank/DDBJ databases">
        <authorList>
            <person name="Eriksson T."/>
        </authorList>
    </citation>
    <scope>NUCLEOTIDE SEQUENCE</scope>
    <source>
        <strain evidence="2">Stoneville</strain>
        <tissue evidence="2">Whole head</tissue>
    </source>
</reference>
<dbReference type="CDD" id="cd01650">
    <property type="entry name" value="RT_nLTR_like"/>
    <property type="match status" value="1"/>
</dbReference>
<dbReference type="EMBL" id="JABDTM020010731">
    <property type="protein sequence ID" value="KAH0820799.1"/>
    <property type="molecule type" value="Genomic_DNA"/>
</dbReference>
<evidence type="ECO:0000313" key="2">
    <source>
        <dbReference type="EMBL" id="KAH0820799.1"/>
    </source>
</evidence>
<dbReference type="PROSITE" id="PS50878">
    <property type="entry name" value="RT_POL"/>
    <property type="match status" value="1"/>
</dbReference>
<dbReference type="PANTHER" id="PTHR33332">
    <property type="entry name" value="REVERSE TRANSCRIPTASE DOMAIN-CONTAINING PROTEIN"/>
    <property type="match status" value="1"/>
</dbReference>
<evidence type="ECO:0000313" key="3">
    <source>
        <dbReference type="Proteomes" id="UP000719412"/>
    </source>
</evidence>
<evidence type="ECO:0000259" key="1">
    <source>
        <dbReference type="PROSITE" id="PS50878"/>
    </source>
</evidence>
<dbReference type="InterPro" id="IPR043502">
    <property type="entry name" value="DNA/RNA_pol_sf"/>
</dbReference>
<dbReference type="GO" id="GO:0071897">
    <property type="term" value="P:DNA biosynthetic process"/>
    <property type="evidence" value="ECO:0007669"/>
    <property type="project" value="UniProtKB-ARBA"/>
</dbReference>
<sequence>MRGRSTVTNVVCVTQFISDSLDRRGQVDVIYTDVAKAFDSVDYHILLYKLSEIGVHGFLLDWFLSYLTERKQFVSYNGFSSREYIQMSDVPQGSVLGPLLFNIYINDIVADLECRALLFADDLKIYRQISSMEDCIKLQDDLIKVNEWCTRNHFSLNIDKCTVVSYSRKAGTIIYEYTCGKIILPRSSSQKDLGVTFDVKLSFENHVQRSIDRGYKMLGFVLRNSRSFKSVEVLKTLYFSLVRSGLEYATTACAPYYIYMKAGLERVQRRFLKHLFHIAEGHFPPRGLDHAVLLEKYCFIHLQCRRDIADARFLVKLIRGQLDCPELLEKIPFRVPRPNLRIKASFIVPRARTNVLAGSPVNRILKLGNLLEDEVDLFKCSIKEVTEAVVVCLE</sequence>
<reference evidence="2" key="1">
    <citation type="journal article" date="2020" name="J Insects Food Feed">
        <title>The yellow mealworm (Tenebrio molitor) genome: a resource for the emerging insects as food and feed industry.</title>
        <authorList>
            <person name="Eriksson T."/>
            <person name="Andere A."/>
            <person name="Kelstrup H."/>
            <person name="Emery V."/>
            <person name="Picard C."/>
        </authorList>
    </citation>
    <scope>NUCLEOTIDE SEQUENCE</scope>
    <source>
        <strain evidence="2">Stoneville</strain>
        <tissue evidence="2">Whole head</tissue>
    </source>
</reference>
<dbReference type="Pfam" id="PF00078">
    <property type="entry name" value="RVT_1"/>
    <property type="match status" value="1"/>
</dbReference>
<dbReference type="InterPro" id="IPR000477">
    <property type="entry name" value="RT_dom"/>
</dbReference>
<dbReference type="AlphaFoldDB" id="A0A8J6HU01"/>
<comment type="caution">
    <text evidence="2">The sequence shown here is derived from an EMBL/GenBank/DDBJ whole genome shotgun (WGS) entry which is preliminary data.</text>
</comment>
<keyword evidence="3" id="KW-1185">Reference proteome</keyword>
<dbReference type="SUPFAM" id="SSF56672">
    <property type="entry name" value="DNA/RNA polymerases"/>
    <property type="match status" value="1"/>
</dbReference>
<proteinExistence type="predicted"/>
<dbReference type="Proteomes" id="UP000719412">
    <property type="component" value="Unassembled WGS sequence"/>
</dbReference>
<accession>A0A8J6HU01</accession>
<organism evidence="2 3">
    <name type="scientific">Tenebrio molitor</name>
    <name type="common">Yellow mealworm beetle</name>
    <dbReference type="NCBI Taxonomy" id="7067"/>
    <lineage>
        <taxon>Eukaryota</taxon>
        <taxon>Metazoa</taxon>
        <taxon>Ecdysozoa</taxon>
        <taxon>Arthropoda</taxon>
        <taxon>Hexapoda</taxon>
        <taxon>Insecta</taxon>
        <taxon>Pterygota</taxon>
        <taxon>Neoptera</taxon>
        <taxon>Endopterygota</taxon>
        <taxon>Coleoptera</taxon>
        <taxon>Polyphaga</taxon>
        <taxon>Cucujiformia</taxon>
        <taxon>Tenebrionidae</taxon>
        <taxon>Tenebrio</taxon>
    </lineage>
</organism>
<feature type="domain" description="Reverse transcriptase" evidence="1">
    <location>
        <begin position="1"/>
        <end position="174"/>
    </location>
</feature>
<name>A0A8J6HU01_TENMO</name>
<protein>
    <recommendedName>
        <fullName evidence="1">Reverse transcriptase domain-containing protein</fullName>
    </recommendedName>
</protein>